<dbReference type="AlphaFoldDB" id="A0AAD9Z5M2"/>
<keyword evidence="3" id="KW-1185">Reference proteome</keyword>
<accession>A0AAD9Z5M2</accession>
<reference evidence="2" key="1">
    <citation type="submission" date="2022-11" db="EMBL/GenBank/DDBJ databases">
        <title>Chromosomal genome sequence assembly and mating type (MAT) locus characterization of the leprose asexual lichenized fungus Lepraria neglecta (Nyl.) Erichsen.</title>
        <authorList>
            <person name="Allen J.L."/>
            <person name="Pfeffer B."/>
        </authorList>
    </citation>
    <scope>NUCLEOTIDE SEQUENCE</scope>
    <source>
        <strain evidence="2">Allen 5258</strain>
    </source>
</reference>
<gene>
    <name evidence="2" type="ORF">OEA41_003375</name>
</gene>
<comment type="caution">
    <text evidence="2">The sequence shown here is derived from an EMBL/GenBank/DDBJ whole genome shotgun (WGS) entry which is preliminary data.</text>
</comment>
<dbReference type="PANTHER" id="PTHR33112">
    <property type="entry name" value="DOMAIN PROTEIN, PUTATIVE-RELATED"/>
    <property type="match status" value="1"/>
</dbReference>
<evidence type="ECO:0000259" key="1">
    <source>
        <dbReference type="Pfam" id="PF06985"/>
    </source>
</evidence>
<evidence type="ECO:0000313" key="2">
    <source>
        <dbReference type="EMBL" id="KAK3171291.1"/>
    </source>
</evidence>
<proteinExistence type="predicted"/>
<name>A0AAD9Z5M2_9LECA</name>
<organism evidence="2 3">
    <name type="scientific">Lepraria neglecta</name>
    <dbReference type="NCBI Taxonomy" id="209136"/>
    <lineage>
        <taxon>Eukaryota</taxon>
        <taxon>Fungi</taxon>
        <taxon>Dikarya</taxon>
        <taxon>Ascomycota</taxon>
        <taxon>Pezizomycotina</taxon>
        <taxon>Lecanoromycetes</taxon>
        <taxon>OSLEUM clade</taxon>
        <taxon>Lecanoromycetidae</taxon>
        <taxon>Lecanorales</taxon>
        <taxon>Lecanorineae</taxon>
        <taxon>Stereocaulaceae</taxon>
        <taxon>Lepraria</taxon>
    </lineage>
</organism>
<sequence length="678" mass="75690">MAPSQVNGPAPDSEARIQQAHHRESLAAINFAPPVLGRLNETYTRPRQTYYASNLEPGVDDELCATCAALDLVSLFRDGIGNETTPDGIRIRKGIPMGCSDEIYGRARCPLCRLLVEIGDTNMSGGERDVEFWSIITIKGHEIISSIAEPLYEIVDRSDSIPEHLKPEAIYLALVRTVKAPPGYRFEYRTIFKDMIYVGLLGAEKLISSRRLALRNTGNAADTVQRIREWLERCSGHETCRIRKAAISSYPDGFRLFDITNLRVVDAKGQEPYIALSYPWAQMDKFNYVERGEPYVLDNLPKTLQDIIGIVRGLDLKTNHIWMDQLCVDQKDPEQKQNNISSMDAIYGAALATIILAVPSRGEPEQGLTGISVPRRPYQRVESVGNLKLATTLPSLEMAIVTSHWNSRAWTLQEGILSSRCILFGPEQVYFECAQMACSESIQEPDVAESDQDHLIPYKSRLQNPFLHAYDFEPLYWRLVRDYTGRDMTNGSDALNAFSAFAGQFERDGHRLTWGLPASGFAKHLLWEHEPWDFRDIHRRREFPSWSWAGWTGTAAMNLPLGATSKASYTCAVIEEPSHDCILKCNARTVRVGIAGQAPICSIVGASVSSFMMDCGITTGPGCLPEACTLMEICRADDMIHCLLLEQRGEIDERIGSGFAKASDLEAAGLQWQEVMLA</sequence>
<dbReference type="EMBL" id="JASNWA010000008">
    <property type="protein sequence ID" value="KAK3171291.1"/>
    <property type="molecule type" value="Genomic_DNA"/>
</dbReference>
<feature type="domain" description="Heterokaryon incompatibility" evidence="1">
    <location>
        <begin position="273"/>
        <end position="414"/>
    </location>
</feature>
<dbReference type="Proteomes" id="UP001276659">
    <property type="component" value="Unassembled WGS sequence"/>
</dbReference>
<evidence type="ECO:0000313" key="3">
    <source>
        <dbReference type="Proteomes" id="UP001276659"/>
    </source>
</evidence>
<dbReference type="Pfam" id="PF06985">
    <property type="entry name" value="HET"/>
    <property type="match status" value="1"/>
</dbReference>
<protein>
    <recommendedName>
        <fullName evidence="1">Heterokaryon incompatibility domain-containing protein</fullName>
    </recommendedName>
</protein>
<dbReference type="PANTHER" id="PTHR33112:SF1">
    <property type="entry name" value="HETEROKARYON INCOMPATIBILITY DOMAIN-CONTAINING PROTEIN"/>
    <property type="match status" value="1"/>
</dbReference>
<dbReference type="InterPro" id="IPR010730">
    <property type="entry name" value="HET"/>
</dbReference>